<evidence type="ECO:0000313" key="3">
    <source>
        <dbReference type="Proteomes" id="UP000663881"/>
    </source>
</evidence>
<name>A0A819R5K9_9BILA</name>
<comment type="caution">
    <text evidence="2">The sequence shown here is derived from an EMBL/GenBank/DDBJ whole genome shotgun (WGS) entry which is preliminary data.</text>
</comment>
<dbReference type="EMBL" id="CAJNON010001651">
    <property type="protein sequence ID" value="CAF1477586.1"/>
    <property type="molecule type" value="Genomic_DNA"/>
</dbReference>
<accession>A0A819R5K9</accession>
<proteinExistence type="predicted"/>
<organism evidence="2 3">
    <name type="scientific">Adineta steineri</name>
    <dbReference type="NCBI Taxonomy" id="433720"/>
    <lineage>
        <taxon>Eukaryota</taxon>
        <taxon>Metazoa</taxon>
        <taxon>Spiralia</taxon>
        <taxon>Gnathifera</taxon>
        <taxon>Rotifera</taxon>
        <taxon>Eurotatoria</taxon>
        <taxon>Bdelloidea</taxon>
        <taxon>Adinetida</taxon>
        <taxon>Adinetidae</taxon>
        <taxon>Adineta</taxon>
    </lineage>
</organism>
<evidence type="ECO:0000313" key="1">
    <source>
        <dbReference type="EMBL" id="CAF1477586.1"/>
    </source>
</evidence>
<reference evidence="2" key="1">
    <citation type="submission" date="2021-02" db="EMBL/GenBank/DDBJ databases">
        <authorList>
            <person name="Nowell W R."/>
        </authorList>
    </citation>
    <scope>NUCLEOTIDE SEQUENCE</scope>
</reference>
<dbReference type="Proteomes" id="UP000663881">
    <property type="component" value="Unassembled WGS sequence"/>
</dbReference>
<evidence type="ECO:0000313" key="2">
    <source>
        <dbReference type="EMBL" id="CAF4035110.1"/>
    </source>
</evidence>
<dbReference type="Proteomes" id="UP000663891">
    <property type="component" value="Unassembled WGS sequence"/>
</dbReference>
<protein>
    <submittedName>
        <fullName evidence="2">Uncharacterized protein</fullName>
    </submittedName>
</protein>
<gene>
    <name evidence="2" type="ORF">OKA104_LOCUS31807</name>
    <name evidence="1" type="ORF">VCS650_LOCUS40980</name>
</gene>
<dbReference type="AlphaFoldDB" id="A0A819R5K9"/>
<sequence length="375" mass="42933">MKSSLNSTETSQDVAVSAGAIPAHKHTHKQLPTTSSRVFPKTESFQRPEFLSWLETNQHLSTITGGISQICELLDKVRIENSGLDEIFFALAENNETINPQFFDIKELVRKNDSIILPPNWGKWSEPTASAATYVWSFDIPIKDLEHYSQEIEENINDHPHKGHRYKDFRRFILAQYRSYLANELSLRKNVEVFRWLYVGQTEQRPPTCRWTRYYGKEQTSQRTLGFAMHTLVKRGVPHRLVVVSSDGSENIEAVVAALLNIRVASADKQGNAINRSIIQNKSIRAALNVPHFTSTTYIHQITNMPHIRSYITAFTERALIRSHQLEDTVTEKNLISSILEKVVTWLSSIPSNSSIPDFDKSDIQLLQYFPETFC</sequence>
<dbReference type="EMBL" id="CAJOAY010003687">
    <property type="protein sequence ID" value="CAF4035110.1"/>
    <property type="molecule type" value="Genomic_DNA"/>
</dbReference>